<dbReference type="Pfam" id="PF04749">
    <property type="entry name" value="PLAC8"/>
    <property type="match status" value="1"/>
</dbReference>
<accession>A0A166ELM3</accession>
<feature type="compositionally biased region" description="Polar residues" evidence="1">
    <location>
        <begin position="14"/>
        <end position="55"/>
    </location>
</feature>
<dbReference type="OMA" id="QTNAIMT"/>
<feature type="region of interest" description="Disordered" evidence="1">
    <location>
        <begin position="1"/>
        <end position="57"/>
    </location>
</feature>
<gene>
    <name evidence="3" type="ORF">DCAR_007571</name>
</gene>
<dbReference type="InterPro" id="IPR006461">
    <property type="entry name" value="PLAC_motif_containing"/>
</dbReference>
<comment type="caution">
    <text evidence="3">The sequence shown here is derived from an EMBL/GenBank/DDBJ whole genome shotgun (WGS) entry which is preliminary data.</text>
</comment>
<dbReference type="Gramene" id="KZN06734">
    <property type="protein sequence ID" value="KZN06734"/>
    <property type="gene ID" value="DCAR_007571"/>
</dbReference>
<evidence type="ECO:0000313" key="3">
    <source>
        <dbReference type="EMBL" id="KZN06734.1"/>
    </source>
</evidence>
<dbReference type="EMBL" id="LNRQ01000002">
    <property type="protein sequence ID" value="KZN06734.1"/>
    <property type="molecule type" value="Genomic_DNA"/>
</dbReference>
<feature type="transmembrane region" description="Helical" evidence="2">
    <location>
        <begin position="109"/>
        <end position="126"/>
    </location>
</feature>
<evidence type="ECO:0000256" key="1">
    <source>
        <dbReference type="SAM" id="MobiDB-lite"/>
    </source>
</evidence>
<keyword evidence="2" id="KW-0812">Transmembrane</keyword>
<organism evidence="3">
    <name type="scientific">Daucus carota subsp. sativus</name>
    <name type="common">Carrot</name>
    <dbReference type="NCBI Taxonomy" id="79200"/>
    <lineage>
        <taxon>Eukaryota</taxon>
        <taxon>Viridiplantae</taxon>
        <taxon>Streptophyta</taxon>
        <taxon>Embryophyta</taxon>
        <taxon>Tracheophyta</taxon>
        <taxon>Spermatophyta</taxon>
        <taxon>Magnoliopsida</taxon>
        <taxon>eudicotyledons</taxon>
        <taxon>Gunneridae</taxon>
        <taxon>Pentapetalae</taxon>
        <taxon>asterids</taxon>
        <taxon>campanulids</taxon>
        <taxon>Apiales</taxon>
        <taxon>Apiaceae</taxon>
        <taxon>Apioideae</taxon>
        <taxon>Scandiceae</taxon>
        <taxon>Daucinae</taxon>
        <taxon>Daucus</taxon>
        <taxon>Daucus sect. Daucus</taxon>
    </lineage>
</organism>
<dbReference type="NCBIfam" id="TIGR01571">
    <property type="entry name" value="A_thal_Cys_rich"/>
    <property type="match status" value="1"/>
</dbReference>
<reference evidence="3" key="1">
    <citation type="journal article" date="2016" name="Nat. Genet.">
        <title>A high-quality carrot genome assembly provides new insights into carotenoid accumulation and asterid genome evolution.</title>
        <authorList>
            <person name="Iorizzo M."/>
            <person name="Ellison S."/>
            <person name="Senalik D."/>
            <person name="Zeng P."/>
            <person name="Satapoomin P."/>
            <person name="Huang J."/>
            <person name="Bowman M."/>
            <person name="Iovene M."/>
            <person name="Sanseverino W."/>
            <person name="Cavagnaro P."/>
            <person name="Yildiz M."/>
            <person name="Macko-Podgorni A."/>
            <person name="Moranska E."/>
            <person name="Grzebelus E."/>
            <person name="Grzebelus D."/>
            <person name="Ashrafi H."/>
            <person name="Zheng Z."/>
            <person name="Cheng S."/>
            <person name="Spooner D."/>
            <person name="Van Deynze A."/>
            <person name="Simon P."/>
        </authorList>
    </citation>
    <scope>NUCLEOTIDE SEQUENCE [LARGE SCALE GENOMIC DNA]</scope>
    <source>
        <tissue evidence="3">Leaf</tissue>
    </source>
</reference>
<protein>
    <submittedName>
        <fullName evidence="3">Uncharacterized protein</fullName>
    </submittedName>
</protein>
<name>A0A166ELM3_DAUCS</name>
<dbReference type="AlphaFoldDB" id="A0A166ELM3"/>
<keyword evidence="2" id="KW-0472">Membrane</keyword>
<proteinExistence type="predicted"/>
<sequence>MGRVEGIEEVPVTGQPSQYPPNGTYPSPGPSQYQPANGTYPSPAPSQHQPQNVNQYPAPIGEPWSTGLFDCQQDQTNGKSIMTVAFPCLTFGQIAEVLDQGEMSCATGSFIYLLLTPALFSNWIFGSKYRTKLRKKYNLVEAPYEDVISHIFCPCCSLSQEYRELKIRGLDPALGWNGILAQQSRMHNPPQYQTMSM</sequence>
<dbReference type="PANTHER" id="PTHR15907">
    <property type="entry name" value="DUF614 FAMILY PROTEIN-RELATED"/>
    <property type="match status" value="1"/>
</dbReference>
<evidence type="ECO:0000256" key="2">
    <source>
        <dbReference type="SAM" id="Phobius"/>
    </source>
</evidence>
<keyword evidence="2" id="KW-1133">Transmembrane helix</keyword>